<evidence type="ECO:0000256" key="6">
    <source>
        <dbReference type="ARBA" id="ARBA00025737"/>
    </source>
</evidence>
<comment type="similarity">
    <text evidence="6">Belongs to the DyP-type peroxidase family.</text>
</comment>
<dbReference type="PANTHER" id="PTHR30521">
    <property type="entry name" value="DEFERROCHELATASE/PEROXIDASE"/>
    <property type="match status" value="1"/>
</dbReference>
<evidence type="ECO:0000256" key="2">
    <source>
        <dbReference type="ARBA" id="ARBA00022559"/>
    </source>
</evidence>
<accession>A0A934W1S2</accession>
<dbReference type="RefSeq" id="WP_200554442.1">
    <property type="nucleotide sequence ID" value="NZ_JAEPES010000001.1"/>
</dbReference>
<name>A0A934W1S2_9MICO</name>
<keyword evidence="2 9" id="KW-0575">Peroxidase</keyword>
<dbReference type="GO" id="GO:0004601">
    <property type="term" value="F:peroxidase activity"/>
    <property type="evidence" value="ECO:0007669"/>
    <property type="project" value="UniProtKB-KW"/>
</dbReference>
<protein>
    <submittedName>
        <fullName evidence="9">Dyp-type peroxidase</fullName>
    </submittedName>
</protein>
<dbReference type="AlphaFoldDB" id="A0A934W1S2"/>
<reference evidence="9" key="1">
    <citation type="submission" date="2021-01" db="EMBL/GenBank/DDBJ databases">
        <title>Lacisediminihabitans sp. nov. strain G11-30, isolated from Antarctic Soil.</title>
        <authorList>
            <person name="Li J."/>
        </authorList>
    </citation>
    <scope>NUCLEOTIDE SEQUENCE</scope>
    <source>
        <strain evidence="9">G11-30</strain>
    </source>
</reference>
<dbReference type="Pfam" id="PF04261">
    <property type="entry name" value="Dyp_perox_N"/>
    <property type="match status" value="1"/>
</dbReference>
<evidence type="ECO:0000256" key="3">
    <source>
        <dbReference type="ARBA" id="ARBA00022723"/>
    </source>
</evidence>
<dbReference type="Pfam" id="PF20628">
    <property type="entry name" value="Dyp_perox_C"/>
    <property type="match status" value="1"/>
</dbReference>
<feature type="domain" description="Dyp-type peroxidase N-terminal" evidence="7">
    <location>
        <begin position="15"/>
        <end position="143"/>
    </location>
</feature>
<dbReference type="GO" id="GO:0005829">
    <property type="term" value="C:cytosol"/>
    <property type="evidence" value="ECO:0007669"/>
    <property type="project" value="TreeGrafter"/>
</dbReference>
<proteinExistence type="inferred from homology"/>
<evidence type="ECO:0000313" key="9">
    <source>
        <dbReference type="EMBL" id="MBK4346081.1"/>
    </source>
</evidence>
<keyword evidence="5" id="KW-0408">Iron</keyword>
<evidence type="ECO:0000259" key="8">
    <source>
        <dbReference type="Pfam" id="PF20628"/>
    </source>
</evidence>
<keyword evidence="4" id="KW-0560">Oxidoreductase</keyword>
<dbReference type="InterPro" id="IPR011008">
    <property type="entry name" value="Dimeric_a/b-barrel"/>
</dbReference>
<dbReference type="Proteomes" id="UP000636458">
    <property type="component" value="Unassembled WGS sequence"/>
</dbReference>
<dbReference type="GO" id="GO:0020037">
    <property type="term" value="F:heme binding"/>
    <property type="evidence" value="ECO:0007669"/>
    <property type="project" value="InterPro"/>
</dbReference>
<dbReference type="EMBL" id="JAEPES010000001">
    <property type="protein sequence ID" value="MBK4346081.1"/>
    <property type="molecule type" value="Genomic_DNA"/>
</dbReference>
<comment type="cofactor">
    <cofactor evidence="1">
        <name>heme b</name>
        <dbReference type="ChEBI" id="CHEBI:60344"/>
    </cofactor>
</comment>
<keyword evidence="3" id="KW-0479">Metal-binding</keyword>
<gene>
    <name evidence="9" type="ORF">IV501_00405</name>
</gene>
<dbReference type="SUPFAM" id="SSF54909">
    <property type="entry name" value="Dimeric alpha+beta barrel"/>
    <property type="match status" value="1"/>
</dbReference>
<dbReference type="PROSITE" id="PS51404">
    <property type="entry name" value="DYP_PEROXIDASE"/>
    <property type="match status" value="1"/>
</dbReference>
<dbReference type="GO" id="GO:0046872">
    <property type="term" value="F:metal ion binding"/>
    <property type="evidence" value="ECO:0007669"/>
    <property type="project" value="UniProtKB-KW"/>
</dbReference>
<keyword evidence="10" id="KW-1185">Reference proteome</keyword>
<evidence type="ECO:0000256" key="1">
    <source>
        <dbReference type="ARBA" id="ARBA00001970"/>
    </source>
</evidence>
<dbReference type="InterPro" id="IPR006314">
    <property type="entry name" value="Dyp_peroxidase"/>
</dbReference>
<dbReference type="PANTHER" id="PTHR30521:SF0">
    <property type="entry name" value="DYP-TYPE PEROXIDASE FAMILY PROTEIN"/>
    <property type="match status" value="1"/>
</dbReference>
<evidence type="ECO:0000256" key="5">
    <source>
        <dbReference type="ARBA" id="ARBA00023004"/>
    </source>
</evidence>
<evidence type="ECO:0000259" key="7">
    <source>
        <dbReference type="Pfam" id="PF04261"/>
    </source>
</evidence>
<dbReference type="NCBIfam" id="TIGR01413">
    <property type="entry name" value="Dyp_perox_fam"/>
    <property type="match status" value="1"/>
</dbReference>
<feature type="domain" description="Dyp-type peroxidase C-terminal" evidence="8">
    <location>
        <begin position="146"/>
        <end position="310"/>
    </location>
</feature>
<organism evidence="9 10">
    <name type="scientific">Lacisediminihabitans changchengi</name>
    <dbReference type="NCBI Taxonomy" id="2787634"/>
    <lineage>
        <taxon>Bacteria</taxon>
        <taxon>Bacillati</taxon>
        <taxon>Actinomycetota</taxon>
        <taxon>Actinomycetes</taxon>
        <taxon>Micrococcales</taxon>
        <taxon>Microbacteriaceae</taxon>
        <taxon>Lacisediminihabitans</taxon>
    </lineage>
</organism>
<sequence>MDESNSRTPIEPQSVDAPLSRAAVFLVVTIGQTPEAVATVRDVISDIGGLVRAVGFRDLNGHLSCNVGIGSSAWDRFDQPARPAQLRPFQEVHGAPHVAVSTPGDLLFHIRAEREDMTFELERLILEKLGDAVAVVDEVHGFRFFDSRDLLGFVDGTENPTGQRMAAVSLVGDEDADFAGGSYVVVQKYLHDLATWTAFTVEHQQSVIGRTKLDNVELEQLPNERKSHKTLNTIVDANGVEHDILRDNMPFGRPGAGEFGTYFIGCSRELWVIEQMLRRMFIGDPVGQYDRILDVSTAVTGATFFIPSNDVLESLAP</sequence>
<comment type="caution">
    <text evidence="9">The sequence shown here is derived from an EMBL/GenBank/DDBJ whole genome shotgun (WGS) entry which is preliminary data.</text>
</comment>
<evidence type="ECO:0000313" key="10">
    <source>
        <dbReference type="Proteomes" id="UP000636458"/>
    </source>
</evidence>
<evidence type="ECO:0000256" key="4">
    <source>
        <dbReference type="ARBA" id="ARBA00023002"/>
    </source>
</evidence>
<dbReference type="InterPro" id="IPR048328">
    <property type="entry name" value="Dyp_perox_C"/>
</dbReference>
<dbReference type="InterPro" id="IPR048327">
    <property type="entry name" value="Dyp_perox_N"/>
</dbReference>